<dbReference type="PROSITE" id="PS50109">
    <property type="entry name" value="HIS_KIN"/>
    <property type="match status" value="1"/>
</dbReference>
<protein>
    <recommendedName>
        <fullName evidence="3">histidine kinase</fullName>
        <ecNumber evidence="3">2.7.13.3</ecNumber>
    </recommendedName>
</protein>
<dbReference type="Gene3D" id="6.10.340.10">
    <property type="match status" value="1"/>
</dbReference>
<dbReference type="SUPFAM" id="SSF47384">
    <property type="entry name" value="Homodimeric domain of signal transducing histidine kinase"/>
    <property type="match status" value="1"/>
</dbReference>
<organism evidence="15 16">
    <name type="scientific">Cohnella yongneupensis</name>
    <dbReference type="NCBI Taxonomy" id="425006"/>
    <lineage>
        <taxon>Bacteria</taxon>
        <taxon>Bacillati</taxon>
        <taxon>Bacillota</taxon>
        <taxon>Bacilli</taxon>
        <taxon>Bacillales</taxon>
        <taxon>Paenibacillaceae</taxon>
        <taxon>Cohnella</taxon>
    </lineage>
</organism>
<evidence type="ECO:0000313" key="15">
    <source>
        <dbReference type="EMBL" id="MFC5532049.1"/>
    </source>
</evidence>
<evidence type="ECO:0000259" key="13">
    <source>
        <dbReference type="PROSITE" id="PS50109"/>
    </source>
</evidence>
<feature type="transmembrane region" description="Helical" evidence="12">
    <location>
        <begin position="12"/>
        <end position="33"/>
    </location>
</feature>
<keyword evidence="4" id="KW-1003">Cell membrane</keyword>
<evidence type="ECO:0000256" key="10">
    <source>
        <dbReference type="ARBA" id="ARBA00023012"/>
    </source>
</evidence>
<dbReference type="SMART" id="SM00388">
    <property type="entry name" value="HisKA"/>
    <property type="match status" value="1"/>
</dbReference>
<dbReference type="RefSeq" id="WP_378114022.1">
    <property type="nucleotide sequence ID" value="NZ_JBHSNC010000057.1"/>
</dbReference>
<dbReference type="GO" id="GO:0016301">
    <property type="term" value="F:kinase activity"/>
    <property type="evidence" value="ECO:0007669"/>
    <property type="project" value="UniProtKB-KW"/>
</dbReference>
<dbReference type="InterPro" id="IPR036890">
    <property type="entry name" value="HATPase_C_sf"/>
</dbReference>
<evidence type="ECO:0000256" key="8">
    <source>
        <dbReference type="ARBA" id="ARBA00022777"/>
    </source>
</evidence>
<dbReference type="Pfam" id="PF02518">
    <property type="entry name" value="HATPase_c"/>
    <property type="match status" value="1"/>
</dbReference>
<keyword evidence="11 12" id="KW-0472">Membrane</keyword>
<evidence type="ECO:0000313" key="16">
    <source>
        <dbReference type="Proteomes" id="UP001596108"/>
    </source>
</evidence>
<evidence type="ECO:0000256" key="1">
    <source>
        <dbReference type="ARBA" id="ARBA00000085"/>
    </source>
</evidence>
<comment type="subcellular location">
    <subcellularLocation>
        <location evidence="2">Cell membrane</location>
        <topology evidence="2">Multi-pass membrane protein</topology>
    </subcellularLocation>
</comment>
<evidence type="ECO:0000256" key="4">
    <source>
        <dbReference type="ARBA" id="ARBA00022475"/>
    </source>
</evidence>
<dbReference type="EMBL" id="JBHSNC010000057">
    <property type="protein sequence ID" value="MFC5532049.1"/>
    <property type="molecule type" value="Genomic_DNA"/>
</dbReference>
<keyword evidence="9" id="KW-0067">ATP-binding</keyword>
<dbReference type="InterPro" id="IPR004358">
    <property type="entry name" value="Sig_transdc_His_kin-like_C"/>
</dbReference>
<name>A0ABW0R479_9BACL</name>
<feature type="domain" description="Histidine kinase" evidence="13">
    <location>
        <begin position="237"/>
        <end position="452"/>
    </location>
</feature>
<keyword evidence="12" id="KW-0812">Transmembrane</keyword>
<feature type="domain" description="HAMP" evidence="14">
    <location>
        <begin position="177"/>
        <end position="229"/>
    </location>
</feature>
<dbReference type="InterPro" id="IPR003660">
    <property type="entry name" value="HAMP_dom"/>
</dbReference>
<dbReference type="Gene3D" id="1.10.287.130">
    <property type="match status" value="1"/>
</dbReference>
<proteinExistence type="predicted"/>
<evidence type="ECO:0000256" key="3">
    <source>
        <dbReference type="ARBA" id="ARBA00012438"/>
    </source>
</evidence>
<evidence type="ECO:0000256" key="9">
    <source>
        <dbReference type="ARBA" id="ARBA00022840"/>
    </source>
</evidence>
<comment type="catalytic activity">
    <reaction evidence="1">
        <text>ATP + protein L-histidine = ADP + protein N-phospho-L-histidine.</text>
        <dbReference type="EC" id="2.7.13.3"/>
    </reaction>
</comment>
<dbReference type="InterPro" id="IPR003594">
    <property type="entry name" value="HATPase_dom"/>
</dbReference>
<dbReference type="InterPro" id="IPR036097">
    <property type="entry name" value="HisK_dim/P_sf"/>
</dbReference>
<dbReference type="Proteomes" id="UP001596108">
    <property type="component" value="Unassembled WGS sequence"/>
</dbReference>
<dbReference type="InterPro" id="IPR050736">
    <property type="entry name" value="Sensor_HK_Regulatory"/>
</dbReference>
<keyword evidence="12" id="KW-1133">Transmembrane helix</keyword>
<evidence type="ECO:0000256" key="6">
    <source>
        <dbReference type="ARBA" id="ARBA00022679"/>
    </source>
</evidence>
<evidence type="ECO:0000256" key="12">
    <source>
        <dbReference type="SAM" id="Phobius"/>
    </source>
</evidence>
<keyword evidence="16" id="KW-1185">Reference proteome</keyword>
<dbReference type="PROSITE" id="PS50885">
    <property type="entry name" value="HAMP"/>
    <property type="match status" value="1"/>
</dbReference>
<accession>A0ABW0R479</accession>
<comment type="caution">
    <text evidence="15">The sequence shown here is derived from an EMBL/GenBank/DDBJ whole genome shotgun (WGS) entry which is preliminary data.</text>
</comment>
<keyword evidence="6" id="KW-0808">Transferase</keyword>
<dbReference type="SMART" id="SM00387">
    <property type="entry name" value="HATPase_c"/>
    <property type="match status" value="1"/>
</dbReference>
<dbReference type="EC" id="2.7.13.3" evidence="3"/>
<dbReference type="PANTHER" id="PTHR43711:SF1">
    <property type="entry name" value="HISTIDINE KINASE 1"/>
    <property type="match status" value="1"/>
</dbReference>
<keyword evidence="5" id="KW-0597">Phosphoprotein</keyword>
<evidence type="ECO:0000259" key="14">
    <source>
        <dbReference type="PROSITE" id="PS50885"/>
    </source>
</evidence>
<dbReference type="InterPro" id="IPR005467">
    <property type="entry name" value="His_kinase_dom"/>
</dbReference>
<reference evidence="16" key="1">
    <citation type="journal article" date="2019" name="Int. J. Syst. Evol. Microbiol.">
        <title>The Global Catalogue of Microorganisms (GCM) 10K type strain sequencing project: providing services to taxonomists for standard genome sequencing and annotation.</title>
        <authorList>
            <consortium name="The Broad Institute Genomics Platform"/>
            <consortium name="The Broad Institute Genome Sequencing Center for Infectious Disease"/>
            <person name="Wu L."/>
            <person name="Ma J."/>
        </authorList>
    </citation>
    <scope>NUCLEOTIDE SEQUENCE [LARGE SCALE GENOMIC DNA]</scope>
    <source>
        <strain evidence="16">CGMCC 1.18578</strain>
    </source>
</reference>
<dbReference type="PRINTS" id="PR00344">
    <property type="entry name" value="BCTRLSENSOR"/>
</dbReference>
<evidence type="ECO:0000256" key="11">
    <source>
        <dbReference type="ARBA" id="ARBA00023136"/>
    </source>
</evidence>
<keyword evidence="8 15" id="KW-0418">Kinase</keyword>
<dbReference type="SUPFAM" id="SSF55874">
    <property type="entry name" value="ATPase domain of HSP90 chaperone/DNA topoisomerase II/histidine kinase"/>
    <property type="match status" value="1"/>
</dbReference>
<dbReference type="InterPro" id="IPR003661">
    <property type="entry name" value="HisK_dim/P_dom"/>
</dbReference>
<dbReference type="Pfam" id="PF00512">
    <property type="entry name" value="HisKA"/>
    <property type="match status" value="1"/>
</dbReference>
<dbReference type="PANTHER" id="PTHR43711">
    <property type="entry name" value="TWO-COMPONENT HISTIDINE KINASE"/>
    <property type="match status" value="1"/>
</dbReference>
<keyword evidence="10" id="KW-0902">Two-component regulatory system</keyword>
<evidence type="ECO:0000256" key="5">
    <source>
        <dbReference type="ARBA" id="ARBA00022553"/>
    </source>
</evidence>
<dbReference type="Gene3D" id="3.30.565.10">
    <property type="entry name" value="Histidine kinase-like ATPase, C-terminal domain"/>
    <property type="match status" value="1"/>
</dbReference>
<sequence length="453" mass="51120">MTFFRQLRKTSSILFLSFVCFSMLFITIVSVFLNVNWQRLFQDYLDEQLQTSAYQIMDDLRNERMTEGPYTDEQAEWLRRRAALHRILLKYEPVQGNEPWFDSIEGIAGRDASELKFVTVPFVAEGVTKGFVTVAQFKSDQLNSINIKYGEMLQSRSIQLYAAMFALSAVMSWFAARFLSRHLKKLAESANLISQSGGESEIAVTGPEEVRQLAATLNGLSKELKKQEDWRHHLLEDLMHELRTPLTSMSSNVEAMIDGIYEANEERLTIVYEELIRLSQLVNDLESLSESEAATFTMNKKRTDLVQLARKVHDSFLPMAKDKGVKFLFESTNVPCYGEVDRDKMVQVLANIVSNAIKYTSDKGSVTLGVYWNSDFTFLYCSDTGIGIAEADLPYIFNRLFRADKSRSRFSGGVGLGLAIAKALVEAHGGTIEVESRVGQGSSFVVKIANSIQ</sequence>
<evidence type="ECO:0000256" key="2">
    <source>
        <dbReference type="ARBA" id="ARBA00004651"/>
    </source>
</evidence>
<keyword evidence="7" id="KW-0547">Nucleotide-binding</keyword>
<dbReference type="CDD" id="cd00082">
    <property type="entry name" value="HisKA"/>
    <property type="match status" value="1"/>
</dbReference>
<gene>
    <name evidence="15" type="ORF">ACFPQ4_21745</name>
</gene>
<evidence type="ECO:0000256" key="7">
    <source>
        <dbReference type="ARBA" id="ARBA00022741"/>
    </source>
</evidence>